<feature type="region of interest" description="Disordered" evidence="5">
    <location>
        <begin position="1005"/>
        <end position="1054"/>
    </location>
</feature>
<reference evidence="9 10" key="1">
    <citation type="journal article" date="2024" name="Commun. Biol.">
        <title>Comparative genomic analysis of thermophilic fungi reveals convergent evolutionary adaptations and gene losses.</title>
        <authorList>
            <person name="Steindorff A.S."/>
            <person name="Aguilar-Pontes M.V."/>
            <person name="Robinson A.J."/>
            <person name="Andreopoulos B."/>
            <person name="LaButti K."/>
            <person name="Kuo A."/>
            <person name="Mondo S."/>
            <person name="Riley R."/>
            <person name="Otillar R."/>
            <person name="Haridas S."/>
            <person name="Lipzen A."/>
            <person name="Grimwood J."/>
            <person name="Schmutz J."/>
            <person name="Clum A."/>
            <person name="Reid I.D."/>
            <person name="Moisan M.C."/>
            <person name="Butler G."/>
            <person name="Nguyen T.T.M."/>
            <person name="Dewar K."/>
            <person name="Conant G."/>
            <person name="Drula E."/>
            <person name="Henrissat B."/>
            <person name="Hansel C."/>
            <person name="Singer S."/>
            <person name="Hutchinson M.I."/>
            <person name="de Vries R.P."/>
            <person name="Natvig D.O."/>
            <person name="Powell A.J."/>
            <person name="Tsang A."/>
            <person name="Grigoriev I.V."/>
        </authorList>
    </citation>
    <scope>NUCLEOTIDE SEQUENCE [LARGE SCALE GENOMIC DNA]</scope>
    <source>
        <strain evidence="9 10">ATCC 24622</strain>
    </source>
</reference>
<protein>
    <recommendedName>
        <fullName evidence="11">Histidine kinase</fullName>
    </recommendedName>
</protein>
<dbReference type="Proteomes" id="UP001586593">
    <property type="component" value="Unassembled WGS sequence"/>
</dbReference>
<dbReference type="InterPro" id="IPR003594">
    <property type="entry name" value="HATPase_dom"/>
</dbReference>
<dbReference type="SMART" id="SM00448">
    <property type="entry name" value="REC"/>
    <property type="match status" value="1"/>
</dbReference>
<dbReference type="Gene3D" id="3.40.50.2300">
    <property type="match status" value="1"/>
</dbReference>
<keyword evidence="1 3" id="KW-0597">Phosphoprotein</keyword>
<keyword evidence="10" id="KW-1185">Reference proteome</keyword>
<dbReference type="Pfam" id="PF00512">
    <property type="entry name" value="HisKA"/>
    <property type="match status" value="1"/>
</dbReference>
<comment type="caution">
    <text evidence="9">The sequence shown here is derived from an EMBL/GenBank/DDBJ whole genome shotgun (WGS) entry which is preliminary data.</text>
</comment>
<dbReference type="PROSITE" id="PS50112">
    <property type="entry name" value="PAS"/>
    <property type="match status" value="1"/>
</dbReference>
<dbReference type="SUPFAM" id="SSF55874">
    <property type="entry name" value="ATPase domain of HSP90 chaperone/DNA topoisomerase II/histidine kinase"/>
    <property type="match status" value="1"/>
</dbReference>
<evidence type="ECO:0000256" key="3">
    <source>
        <dbReference type="PROSITE-ProRule" id="PRU00169"/>
    </source>
</evidence>
<dbReference type="PANTHER" id="PTHR45339">
    <property type="entry name" value="HYBRID SIGNAL TRANSDUCTION HISTIDINE KINASE J"/>
    <property type="match status" value="1"/>
</dbReference>
<dbReference type="Pfam" id="PF13426">
    <property type="entry name" value="PAS_9"/>
    <property type="match status" value="1"/>
</dbReference>
<dbReference type="InterPro" id="IPR003661">
    <property type="entry name" value="HisK_dim/P_dom"/>
</dbReference>
<dbReference type="PANTHER" id="PTHR45339:SF1">
    <property type="entry name" value="HYBRID SIGNAL TRANSDUCTION HISTIDINE KINASE J"/>
    <property type="match status" value="1"/>
</dbReference>
<evidence type="ECO:0000313" key="9">
    <source>
        <dbReference type="EMBL" id="KAL1878624.1"/>
    </source>
</evidence>
<evidence type="ECO:0000259" key="7">
    <source>
        <dbReference type="PROSITE" id="PS50110"/>
    </source>
</evidence>
<dbReference type="Pfam" id="PF00072">
    <property type="entry name" value="Response_reg"/>
    <property type="match status" value="1"/>
</dbReference>
<dbReference type="InterPro" id="IPR000014">
    <property type="entry name" value="PAS"/>
</dbReference>
<dbReference type="InterPro" id="IPR011006">
    <property type="entry name" value="CheY-like_superfamily"/>
</dbReference>
<dbReference type="PROSITE" id="PS50109">
    <property type="entry name" value="HIS_KIN"/>
    <property type="match status" value="1"/>
</dbReference>
<accession>A0ABR3XSC5</accession>
<dbReference type="CDD" id="cd00082">
    <property type="entry name" value="HisKA"/>
    <property type="match status" value="1"/>
</dbReference>
<feature type="modified residue" description="4-aspartylphosphate" evidence="3">
    <location>
        <position position="781"/>
    </location>
</feature>
<dbReference type="CDD" id="cd17546">
    <property type="entry name" value="REC_hyHK_CKI1_RcsC-like"/>
    <property type="match status" value="1"/>
</dbReference>
<proteinExistence type="predicted"/>
<dbReference type="SUPFAM" id="SSF47384">
    <property type="entry name" value="Homodimeric domain of signal transducing histidine kinase"/>
    <property type="match status" value="1"/>
</dbReference>
<dbReference type="NCBIfam" id="TIGR00229">
    <property type="entry name" value="sensory_box"/>
    <property type="match status" value="1"/>
</dbReference>
<sequence length="1054" mass="117273">MWKDGSVAFPNRAAQKLFKKDADIDKCLDGFDILSAWELWDEEFTRQLSTDEFPISQLIRTEEPFSGRRVGMYDPEGKRLVFEVSGEVIRDDVTGDVLVGVVTAQDVTDVANMITQIKRQDDERFRLICDTMPQLVWTATPDGMHDFYNTRWYKYTGLTEAETLGVGWKSAFHPDDLVESDKLWEHSLRTGEPYVVEYRCRSKEGQWKWFIGRALPLRNKQTGQIEKWFGTCTDANESIETRLIAKQTQQQLLSVIAHSHVTIFTVDLDRKITMLEGALIWDTLGEDADHTSGVDSPWYIGKNVYEVFNHLNSQLPHGQRPQFLEPIEAILAGEPTVDLQEHEIDGNFYRTRFLPVHAKRENGLDAASPEGVIGVILDVTELKTKEADIEAQAREKQELVANEAAAKEASRLKSQFLANMSHEIRTPITGVLGMAELLLDLELGQEQREYTENIYRSASALLTVINDILDLSKVESGRLDIEEVPFSLSVIVGDVSKMLSFAAQRKNLFFQADIPWDVESDLVVMGDPGRVRQIITNILTNSIKFTNQGSVKFTVVKEKETTDMVEMKFVIEDTGIGIEDAVRDRLFQPFSQGDASTARKFGGTGLGLAICKNLLELMNGRITLESTLGAGTTASFWIPFNKPQASHQTDLVHINPLPDRLQSEMSLSCNSSEYEHGSPTLGGELPVASMEKSRASWQRKSMMSNIGVPPLPPEEYLGPSERSRINVFVVEDNAINQQIATKTIRKLGFNVNAAWNGREALDYLMAAKEGKHAKPDIILMDVQMPIIDGYKCTHLLRHHLPYKTYVDDIPIVAMTASAIQGDREKCWKAGMDDYLAKPVKSKTLEKMLVRWTITGRRPTSYPTQASDVFECQEENGHCDKAGIPAPGPDEYERNGAFSATTQAAVAPSLPLSSLNSALVHNSTDQGTVVKTGENTGEKDSAARAFPVPSLPTLDEMAAVPNTVPETVDDSAPRPPTFKGDSLTQALRFTDPDELAIQSRDDKLLGAAGASTTLPSSHHHHSLPHSLLQPAQSTGEALTEENIEKLEKGASKWRS</sequence>
<gene>
    <name evidence="9" type="ORF">VTK73DRAFT_7705</name>
</gene>
<evidence type="ECO:0000256" key="5">
    <source>
        <dbReference type="SAM" id="MobiDB-lite"/>
    </source>
</evidence>
<dbReference type="PRINTS" id="PR00344">
    <property type="entry name" value="BCTRLSENSOR"/>
</dbReference>
<keyword evidence="4" id="KW-0175">Coiled coil</keyword>
<dbReference type="InterPro" id="IPR005467">
    <property type="entry name" value="His_kinase_dom"/>
</dbReference>
<dbReference type="Gene3D" id="3.30.450.20">
    <property type="entry name" value="PAS domain"/>
    <property type="match status" value="2"/>
</dbReference>
<feature type="domain" description="PAS" evidence="8">
    <location>
        <begin position="121"/>
        <end position="191"/>
    </location>
</feature>
<dbReference type="SMART" id="SM00091">
    <property type="entry name" value="PAS"/>
    <property type="match status" value="1"/>
</dbReference>
<dbReference type="Pfam" id="PF08447">
    <property type="entry name" value="PAS_3"/>
    <property type="match status" value="1"/>
</dbReference>
<evidence type="ECO:0000313" key="10">
    <source>
        <dbReference type="Proteomes" id="UP001586593"/>
    </source>
</evidence>
<dbReference type="SUPFAM" id="SSF52172">
    <property type="entry name" value="CheY-like"/>
    <property type="match status" value="1"/>
</dbReference>
<evidence type="ECO:0000259" key="6">
    <source>
        <dbReference type="PROSITE" id="PS50109"/>
    </source>
</evidence>
<dbReference type="InterPro" id="IPR036890">
    <property type="entry name" value="HATPase_C_sf"/>
</dbReference>
<evidence type="ECO:0000259" key="8">
    <source>
        <dbReference type="PROSITE" id="PS50112"/>
    </source>
</evidence>
<feature type="compositionally biased region" description="Basic and acidic residues" evidence="5">
    <location>
        <begin position="1041"/>
        <end position="1054"/>
    </location>
</feature>
<dbReference type="CDD" id="cd16922">
    <property type="entry name" value="HATPase_EvgS-ArcB-TorS-like"/>
    <property type="match status" value="1"/>
</dbReference>
<dbReference type="Gene3D" id="3.30.565.10">
    <property type="entry name" value="Histidine kinase-like ATPase, C-terminal domain"/>
    <property type="match status" value="1"/>
</dbReference>
<dbReference type="EMBL" id="JAZHXJ010000050">
    <property type="protein sequence ID" value="KAL1878624.1"/>
    <property type="molecule type" value="Genomic_DNA"/>
</dbReference>
<evidence type="ECO:0000256" key="1">
    <source>
        <dbReference type="ARBA" id="ARBA00022553"/>
    </source>
</evidence>
<keyword evidence="2" id="KW-0902">Two-component regulatory system</keyword>
<name>A0ABR3XSC5_9PEZI</name>
<dbReference type="Pfam" id="PF02518">
    <property type="entry name" value="HATPase_c"/>
    <property type="match status" value="1"/>
</dbReference>
<dbReference type="InterPro" id="IPR004358">
    <property type="entry name" value="Sig_transdc_His_kin-like_C"/>
</dbReference>
<dbReference type="CDD" id="cd00130">
    <property type="entry name" value="PAS"/>
    <property type="match status" value="1"/>
</dbReference>
<dbReference type="Gene3D" id="1.10.287.130">
    <property type="match status" value="1"/>
</dbReference>
<dbReference type="SMART" id="SM00086">
    <property type="entry name" value="PAC"/>
    <property type="match status" value="2"/>
</dbReference>
<dbReference type="SMART" id="SM00388">
    <property type="entry name" value="HisKA"/>
    <property type="match status" value="1"/>
</dbReference>
<dbReference type="InterPro" id="IPR013655">
    <property type="entry name" value="PAS_fold_3"/>
</dbReference>
<dbReference type="SMART" id="SM00387">
    <property type="entry name" value="HATPase_c"/>
    <property type="match status" value="1"/>
</dbReference>
<dbReference type="SUPFAM" id="SSF55785">
    <property type="entry name" value="PYP-like sensor domain (PAS domain)"/>
    <property type="match status" value="1"/>
</dbReference>
<organism evidence="9 10">
    <name type="scientific">Phialemonium thermophilum</name>
    <dbReference type="NCBI Taxonomy" id="223376"/>
    <lineage>
        <taxon>Eukaryota</taxon>
        <taxon>Fungi</taxon>
        <taxon>Dikarya</taxon>
        <taxon>Ascomycota</taxon>
        <taxon>Pezizomycotina</taxon>
        <taxon>Sordariomycetes</taxon>
        <taxon>Sordariomycetidae</taxon>
        <taxon>Cephalothecales</taxon>
        <taxon>Cephalothecaceae</taxon>
        <taxon>Phialemonium</taxon>
    </lineage>
</organism>
<feature type="domain" description="Response regulatory" evidence="7">
    <location>
        <begin position="726"/>
        <end position="852"/>
    </location>
</feature>
<evidence type="ECO:0000256" key="2">
    <source>
        <dbReference type="ARBA" id="ARBA00023012"/>
    </source>
</evidence>
<evidence type="ECO:0008006" key="11">
    <source>
        <dbReference type="Google" id="ProtNLM"/>
    </source>
</evidence>
<feature type="coiled-coil region" evidence="4">
    <location>
        <begin position="379"/>
        <end position="409"/>
    </location>
</feature>
<dbReference type="PROSITE" id="PS50110">
    <property type="entry name" value="RESPONSE_REGULATORY"/>
    <property type="match status" value="1"/>
</dbReference>
<dbReference type="InterPro" id="IPR035965">
    <property type="entry name" value="PAS-like_dom_sf"/>
</dbReference>
<feature type="domain" description="Histidine kinase" evidence="6">
    <location>
        <begin position="419"/>
        <end position="642"/>
    </location>
</feature>
<dbReference type="InterPro" id="IPR036097">
    <property type="entry name" value="HisK_dim/P_sf"/>
</dbReference>
<dbReference type="InterPro" id="IPR001789">
    <property type="entry name" value="Sig_transdc_resp-reg_receiver"/>
</dbReference>
<dbReference type="InterPro" id="IPR001610">
    <property type="entry name" value="PAC"/>
</dbReference>
<evidence type="ECO:0000256" key="4">
    <source>
        <dbReference type="SAM" id="Coils"/>
    </source>
</evidence>